<proteinExistence type="inferred from homology"/>
<reference evidence="16" key="1">
    <citation type="journal article" date="2021" name="bioRxiv">
        <title>Whole Genome Assembly and Annotation of Northern Wild Rice, Zizania palustris L., Supports a Whole Genome Duplication in the Zizania Genus.</title>
        <authorList>
            <person name="Haas M."/>
            <person name="Kono T."/>
            <person name="Macchietto M."/>
            <person name="Millas R."/>
            <person name="McGilp L."/>
            <person name="Shao M."/>
            <person name="Duquette J."/>
            <person name="Hirsch C.N."/>
            <person name="Kimball J."/>
        </authorList>
    </citation>
    <scope>NUCLEOTIDE SEQUENCE</scope>
    <source>
        <tissue evidence="16">Fresh leaf tissue</tissue>
    </source>
</reference>
<comment type="similarity">
    <text evidence="1">Belongs to the diphosphomevalonate decarboxylase family.</text>
</comment>
<dbReference type="PANTHER" id="PTHR46284:SF9">
    <property type="entry name" value="OS02G0109800 PROTEIN"/>
    <property type="match status" value="1"/>
</dbReference>
<keyword evidence="8" id="KW-0443">Lipid metabolism</keyword>
<dbReference type="Proteomes" id="UP000729402">
    <property type="component" value="Unassembled WGS sequence"/>
</dbReference>
<comment type="caution">
    <text evidence="16">The sequence shown here is derived from an EMBL/GenBank/DDBJ whole genome shotgun (WGS) entry which is preliminary data.</text>
</comment>
<protein>
    <recommendedName>
        <fullName evidence="2">diphosphomevalonate decarboxylase</fullName>
        <ecNumber evidence="2">4.1.1.33</ecNumber>
    </recommendedName>
</protein>
<dbReference type="GO" id="GO:0004163">
    <property type="term" value="F:diphosphomevalonate decarboxylase activity"/>
    <property type="evidence" value="ECO:0007669"/>
    <property type="project" value="UniProtKB-EC"/>
</dbReference>
<dbReference type="InterPro" id="IPR041431">
    <property type="entry name" value="Mvd1_C"/>
</dbReference>
<feature type="region of interest" description="Disordered" evidence="13">
    <location>
        <begin position="607"/>
        <end position="657"/>
    </location>
</feature>
<feature type="region of interest" description="Disordered" evidence="13">
    <location>
        <begin position="1"/>
        <end position="62"/>
    </location>
</feature>
<evidence type="ECO:0000256" key="13">
    <source>
        <dbReference type="SAM" id="MobiDB-lite"/>
    </source>
</evidence>
<dbReference type="EMBL" id="JAAALK010000287">
    <property type="protein sequence ID" value="KAG8057856.1"/>
    <property type="molecule type" value="Genomic_DNA"/>
</dbReference>
<dbReference type="FunFam" id="3.30.230.10:FF:000018">
    <property type="entry name" value="Diphosphomevalonate decarboxylase"/>
    <property type="match status" value="1"/>
</dbReference>
<keyword evidence="3" id="KW-0444">Lipid biosynthesis</keyword>
<evidence type="ECO:0000256" key="12">
    <source>
        <dbReference type="PROSITE-ProRule" id="PRU00339"/>
    </source>
</evidence>
<evidence type="ECO:0000256" key="10">
    <source>
        <dbReference type="ARBA" id="ARBA00023221"/>
    </source>
</evidence>
<dbReference type="GO" id="GO:0005524">
    <property type="term" value="F:ATP binding"/>
    <property type="evidence" value="ECO:0007669"/>
    <property type="project" value="UniProtKB-KW"/>
</dbReference>
<evidence type="ECO:0000256" key="9">
    <source>
        <dbReference type="ARBA" id="ARBA00023166"/>
    </source>
</evidence>
<keyword evidence="12" id="KW-0802">TPR repeat</keyword>
<dbReference type="Pfam" id="PF18376">
    <property type="entry name" value="MDD_C"/>
    <property type="match status" value="1"/>
</dbReference>
<dbReference type="PANTHER" id="PTHR46284">
    <property type="entry name" value="PROTEIN KINESIN LIGHT CHAIN-RELATED 3"/>
    <property type="match status" value="1"/>
</dbReference>
<keyword evidence="5" id="KW-0067">ATP-binding</keyword>
<evidence type="ECO:0000313" key="16">
    <source>
        <dbReference type="EMBL" id="KAG8057856.1"/>
    </source>
</evidence>
<dbReference type="AlphaFoldDB" id="A0A8J5VFH8"/>
<dbReference type="EC" id="4.1.1.33" evidence="2"/>
<evidence type="ECO:0000259" key="14">
    <source>
        <dbReference type="Pfam" id="PF18376"/>
    </source>
</evidence>
<evidence type="ECO:0000313" key="17">
    <source>
        <dbReference type="Proteomes" id="UP000729402"/>
    </source>
</evidence>
<dbReference type="GO" id="GO:0019287">
    <property type="term" value="P:isopentenyl diphosphate biosynthetic process, mevalonate pathway"/>
    <property type="evidence" value="ECO:0007669"/>
    <property type="project" value="InterPro"/>
</dbReference>
<dbReference type="InterPro" id="IPR029765">
    <property type="entry name" value="Mev_diP_decarb"/>
</dbReference>
<dbReference type="GO" id="GO:0016126">
    <property type="term" value="P:sterol biosynthetic process"/>
    <property type="evidence" value="ECO:0007669"/>
    <property type="project" value="UniProtKB-KW"/>
</dbReference>
<keyword evidence="4" id="KW-0547">Nucleotide-binding</keyword>
<evidence type="ECO:0000256" key="11">
    <source>
        <dbReference type="ARBA" id="ARBA00023239"/>
    </source>
</evidence>
<dbReference type="Pfam" id="PF22700">
    <property type="entry name" value="MVD-like_N"/>
    <property type="match status" value="1"/>
</dbReference>
<gene>
    <name evidence="16" type="ORF">GUJ93_ZPchr0002g24627</name>
</gene>
<evidence type="ECO:0000256" key="7">
    <source>
        <dbReference type="ARBA" id="ARBA00023011"/>
    </source>
</evidence>
<dbReference type="GO" id="GO:0005829">
    <property type="term" value="C:cytosol"/>
    <property type="evidence" value="ECO:0007669"/>
    <property type="project" value="InterPro"/>
</dbReference>
<dbReference type="FunFam" id="1.25.40.10:FF:001025">
    <property type="entry name" value="Protein KINESIN LIGHT CHAIN-RELATED 2"/>
    <property type="match status" value="1"/>
</dbReference>
<evidence type="ECO:0000256" key="2">
    <source>
        <dbReference type="ARBA" id="ARBA00012296"/>
    </source>
</evidence>
<dbReference type="NCBIfam" id="TIGR01240">
    <property type="entry name" value="mevDPdecarb"/>
    <property type="match status" value="1"/>
</dbReference>
<reference evidence="16" key="2">
    <citation type="submission" date="2021-02" db="EMBL/GenBank/DDBJ databases">
        <authorList>
            <person name="Kimball J.A."/>
            <person name="Haas M.W."/>
            <person name="Macchietto M."/>
            <person name="Kono T."/>
            <person name="Duquette J."/>
            <person name="Shao M."/>
        </authorList>
    </citation>
    <scope>NUCLEOTIDE SEQUENCE</scope>
    <source>
        <tissue evidence="16">Fresh leaf tissue</tissue>
    </source>
</reference>
<feature type="domain" description="Diphosphomevalonate decarboxylase-like N-terminal" evidence="15">
    <location>
        <begin position="675"/>
        <end position="848"/>
    </location>
</feature>
<keyword evidence="17" id="KW-1185">Reference proteome</keyword>
<feature type="domain" description="Mvd1 C-terminal" evidence="14">
    <location>
        <begin position="862"/>
        <end position="1060"/>
    </location>
</feature>
<evidence type="ECO:0000256" key="3">
    <source>
        <dbReference type="ARBA" id="ARBA00022516"/>
    </source>
</evidence>
<dbReference type="PROSITE" id="PS50005">
    <property type="entry name" value="TPR"/>
    <property type="match status" value="3"/>
</dbReference>
<keyword evidence="9" id="KW-1207">Sterol metabolism</keyword>
<organism evidence="16 17">
    <name type="scientific">Zizania palustris</name>
    <name type="common">Northern wild rice</name>
    <dbReference type="NCBI Taxonomy" id="103762"/>
    <lineage>
        <taxon>Eukaryota</taxon>
        <taxon>Viridiplantae</taxon>
        <taxon>Streptophyta</taxon>
        <taxon>Embryophyta</taxon>
        <taxon>Tracheophyta</taxon>
        <taxon>Spermatophyta</taxon>
        <taxon>Magnoliopsida</taxon>
        <taxon>Liliopsida</taxon>
        <taxon>Poales</taxon>
        <taxon>Poaceae</taxon>
        <taxon>BOP clade</taxon>
        <taxon>Oryzoideae</taxon>
        <taxon>Oryzeae</taxon>
        <taxon>Zizaniinae</taxon>
        <taxon>Zizania</taxon>
    </lineage>
</organism>
<feature type="compositionally biased region" description="Low complexity" evidence="13">
    <location>
        <begin position="616"/>
        <end position="625"/>
    </location>
</feature>
<keyword evidence="7" id="KW-0756">Sterol biosynthesis</keyword>
<evidence type="ECO:0000259" key="15">
    <source>
        <dbReference type="Pfam" id="PF22700"/>
    </source>
</evidence>
<keyword evidence="6" id="KW-0752">Steroid biosynthesis</keyword>
<keyword evidence="11" id="KW-0456">Lyase</keyword>
<dbReference type="InterPro" id="IPR019734">
    <property type="entry name" value="TPR_rpt"/>
</dbReference>
<feature type="repeat" description="TPR" evidence="12">
    <location>
        <begin position="376"/>
        <end position="409"/>
    </location>
</feature>
<dbReference type="InterPro" id="IPR053859">
    <property type="entry name" value="MVD-like_N"/>
</dbReference>
<feature type="repeat" description="TPR" evidence="12">
    <location>
        <begin position="501"/>
        <end position="534"/>
    </location>
</feature>
<evidence type="ECO:0000256" key="6">
    <source>
        <dbReference type="ARBA" id="ARBA00022955"/>
    </source>
</evidence>
<evidence type="ECO:0000256" key="5">
    <source>
        <dbReference type="ARBA" id="ARBA00022840"/>
    </source>
</evidence>
<dbReference type="SMART" id="SM00028">
    <property type="entry name" value="TPR"/>
    <property type="match status" value="10"/>
</dbReference>
<keyword evidence="10" id="KW-0753">Steroid metabolism</keyword>
<feature type="compositionally biased region" description="Low complexity" evidence="13">
    <location>
        <begin position="20"/>
        <end position="40"/>
    </location>
</feature>
<evidence type="ECO:0000256" key="4">
    <source>
        <dbReference type="ARBA" id="ARBA00022741"/>
    </source>
</evidence>
<dbReference type="Pfam" id="PF13424">
    <property type="entry name" value="TPR_12"/>
    <property type="match status" value="4"/>
</dbReference>
<sequence>MPGLAVADNSPPTAAPPPRRLSSPLPRRAPSSPSPSTSSRAKPRKLSLQPETDEAALDNPDLGPFLLKQARDAMVSGEGGGTARALEFAERAARALERRGEGAELELAMSLHVAAAIHCGLGRHADAIPVLERAVAVVTPPEGYNDSLEEQLTEDQQKGEEWALAAFSGWMQLGDTHAMLGRMDESIACYGKGLEIQMAALGERDPRVAETCRYLAEAHVQALQFDEAEKLCRKALEIHREHSAPASLEEASDRRLMALILEAKGDYDGALEHLVLASMTMVANGRDIEVATIDVAIGNTYLALARFDEAVFSYQKALTVLKSARGDDHPSVASVFVRLADLYHRTGRLRESKSYCENALRVYAKPAPGAAPDEVAGGLMEIAAIYEALGDLDEALKLLQRALKLLEDSPGQWSTVAGIEAQMGVLYYMVGRYADSRNSFDSAVAKLRASGERKSAFFGVLLNQMGLACVQLFKIDEAAQLFEEARAVLEQECGTSHPDTLGVYSNLAAIYDAMGRVEDAIEILEHVLKVREEKLGTANPDVEDEKKRLVELLKEAGRSQNRKQKSLENLFMTNSLRVKKDGLLAVVRAAPMCGVSQDGLPKWSRADAVGSRTKIPSSSSSESPPAGRRGELFLRLPPKPSTPHGAGASPYPSHSADSMAAEEGQWVLMATGRSPTNIAVIKYWGKRDEALILPVNDSISVTLDPDHLSATTTVAVSPSFPSDRMWLNGKDISLSGGRFQNCLREIRKRARDVEDEKKGIRIKKEDWDKLHVHIASYNNFPTAAGLASSAAGFACLVFTLGKLMNVKEDYGELSSIARQGSGSACRSIYGGFVKWCMGKNNDGSDSIAVQLADEAHWNDLVIIIAVVSSKQKETSSTSGMRDSVETSPLLQYRAQTIVPNRVLKMEEAIKSRNFESFARLTCADSNQFHAVCMDTSPPIFYMNDTSHRIISLVEKWNQSEGTPQIAYTFDAGPNAVLIAPNRKNATLLLQKLLYCFPPQHNDLSSYMVGDKSILSDAGLNSMEDVEALPAPAEMKTPTQKYKGDVSYFICSKLGAGPKVITEETQALIDSVTGLPKGV</sequence>
<dbReference type="FunFam" id="3.30.70.890:FF:000005">
    <property type="entry name" value="Diphosphomevalonate decarboxylase"/>
    <property type="match status" value="1"/>
</dbReference>
<evidence type="ECO:0000256" key="1">
    <source>
        <dbReference type="ARBA" id="ARBA00008831"/>
    </source>
</evidence>
<name>A0A8J5VFH8_ZIZPA</name>
<evidence type="ECO:0000256" key="8">
    <source>
        <dbReference type="ARBA" id="ARBA00023098"/>
    </source>
</evidence>
<dbReference type="OrthoDB" id="5986190at2759"/>
<feature type="repeat" description="TPR" evidence="12">
    <location>
        <begin position="291"/>
        <end position="324"/>
    </location>
</feature>
<accession>A0A8J5VFH8</accession>